<feature type="signal peptide" evidence="2">
    <location>
        <begin position="1"/>
        <end position="19"/>
    </location>
</feature>
<evidence type="ECO:0000256" key="2">
    <source>
        <dbReference type="SAM" id="SignalP"/>
    </source>
</evidence>
<feature type="chain" id="PRO_5014798621" evidence="2">
    <location>
        <begin position="20"/>
        <end position="93"/>
    </location>
</feature>
<protein>
    <submittedName>
        <fullName evidence="3">Putative secreted protein</fullName>
    </submittedName>
</protein>
<evidence type="ECO:0000313" key="3">
    <source>
        <dbReference type="EMBL" id="MBW61953.1"/>
    </source>
</evidence>
<sequence length="93" mass="10485">MVFLSFLILLDHDLCHTPAQNNKRRRRRWKLTTQAAGAADTDGKSATLCTTKLSLTGSFAYSDSQESSPFGCHPLWPRGVRPKSNPSDRRPRR</sequence>
<dbReference type="EMBL" id="GGFJ01012812">
    <property type="protein sequence ID" value="MBW61953.1"/>
    <property type="molecule type" value="Transcribed_RNA"/>
</dbReference>
<keyword evidence="2" id="KW-0732">Signal</keyword>
<name>A0A2M4C9E8_9DIPT</name>
<organism evidence="3">
    <name type="scientific">Anopheles marajoara</name>
    <dbReference type="NCBI Taxonomy" id="58244"/>
    <lineage>
        <taxon>Eukaryota</taxon>
        <taxon>Metazoa</taxon>
        <taxon>Ecdysozoa</taxon>
        <taxon>Arthropoda</taxon>
        <taxon>Hexapoda</taxon>
        <taxon>Insecta</taxon>
        <taxon>Pterygota</taxon>
        <taxon>Neoptera</taxon>
        <taxon>Endopterygota</taxon>
        <taxon>Diptera</taxon>
        <taxon>Nematocera</taxon>
        <taxon>Culicoidea</taxon>
        <taxon>Culicidae</taxon>
        <taxon>Anophelinae</taxon>
        <taxon>Anopheles</taxon>
    </lineage>
</organism>
<evidence type="ECO:0000256" key="1">
    <source>
        <dbReference type="SAM" id="MobiDB-lite"/>
    </source>
</evidence>
<accession>A0A2M4C9E8</accession>
<reference evidence="3" key="1">
    <citation type="submission" date="2018-01" db="EMBL/GenBank/DDBJ databases">
        <title>An insight into the sialome of Amazonian anophelines.</title>
        <authorList>
            <person name="Ribeiro J.M."/>
            <person name="Scarpassa V."/>
            <person name="Calvo E."/>
        </authorList>
    </citation>
    <scope>NUCLEOTIDE SEQUENCE</scope>
    <source>
        <tissue evidence="3">Salivary glands</tissue>
    </source>
</reference>
<proteinExistence type="predicted"/>
<dbReference type="AlphaFoldDB" id="A0A2M4C9E8"/>
<feature type="region of interest" description="Disordered" evidence="1">
    <location>
        <begin position="62"/>
        <end position="93"/>
    </location>
</feature>